<evidence type="ECO:0000256" key="6">
    <source>
        <dbReference type="ARBA" id="ARBA00022989"/>
    </source>
</evidence>
<evidence type="ECO:0000256" key="4">
    <source>
        <dbReference type="ARBA" id="ARBA00022554"/>
    </source>
</evidence>
<dbReference type="GO" id="GO:0030026">
    <property type="term" value="P:intracellular manganese ion homeostasis"/>
    <property type="evidence" value="ECO:0007669"/>
    <property type="project" value="InterPro"/>
</dbReference>
<keyword evidence="4 9" id="KW-0926">Vacuole</keyword>
<keyword evidence="5 9" id="KW-0812">Transmembrane</keyword>
<evidence type="ECO:0000256" key="3">
    <source>
        <dbReference type="ARBA" id="ARBA00022496"/>
    </source>
</evidence>
<feature type="transmembrane region" description="Helical" evidence="9">
    <location>
        <begin position="202"/>
        <end position="221"/>
    </location>
</feature>
<evidence type="ECO:0000256" key="8">
    <source>
        <dbReference type="ARBA" id="ARBA00044464"/>
    </source>
</evidence>
<dbReference type="GO" id="GO:0005774">
    <property type="term" value="C:vacuolar membrane"/>
    <property type="evidence" value="ECO:0007669"/>
    <property type="project" value="UniProtKB-SubCell"/>
</dbReference>
<gene>
    <name evidence="10" type="ORF">C1H46_020371</name>
</gene>
<evidence type="ECO:0000256" key="2">
    <source>
        <dbReference type="ARBA" id="ARBA00007049"/>
    </source>
</evidence>
<dbReference type="PANTHER" id="PTHR31851">
    <property type="entry name" value="FE(2+)/MN(2+) TRANSPORTER PCL1"/>
    <property type="match status" value="1"/>
</dbReference>
<evidence type="ECO:0000313" key="10">
    <source>
        <dbReference type="EMBL" id="TQD94038.1"/>
    </source>
</evidence>
<dbReference type="CDD" id="cd02436">
    <property type="entry name" value="Nodulin-21"/>
    <property type="match status" value="1"/>
</dbReference>
<keyword evidence="3" id="KW-0410">Iron transport</keyword>
<evidence type="ECO:0000256" key="1">
    <source>
        <dbReference type="ARBA" id="ARBA00004128"/>
    </source>
</evidence>
<comment type="catalytic activity">
    <reaction evidence="8">
        <text>Fe(2+)(in) = Fe(2+)(out)</text>
        <dbReference type="Rhea" id="RHEA:28486"/>
        <dbReference type="ChEBI" id="CHEBI:29033"/>
    </reaction>
    <physiologicalReaction direction="left-to-right" evidence="8">
        <dbReference type="Rhea" id="RHEA:28487"/>
    </physiologicalReaction>
</comment>
<keyword evidence="7 9" id="KW-0472">Membrane</keyword>
<comment type="similarity">
    <text evidence="2 9">Belongs to the CCC1 family.</text>
</comment>
<name>A0A540M5R4_MALBA</name>
<comment type="subcellular location">
    <subcellularLocation>
        <location evidence="1 9">Vacuole membrane</location>
        <topology evidence="1 9">Multi-pass membrane protein</topology>
    </subcellularLocation>
</comment>
<dbReference type="InterPro" id="IPR008217">
    <property type="entry name" value="Ccc1_fam"/>
</dbReference>
<comment type="caution">
    <text evidence="9">Lacks conserved residue(s) required for the propagation of feature annotation.</text>
</comment>
<keyword evidence="11" id="KW-1185">Reference proteome</keyword>
<accession>A0A540M5R4</accession>
<feature type="transmembrane region" description="Helical" evidence="9">
    <location>
        <begin position="140"/>
        <end position="163"/>
    </location>
</feature>
<dbReference type="AlphaFoldDB" id="A0A540M5R4"/>
<feature type="transmembrane region" description="Helical" evidence="9">
    <location>
        <begin position="78"/>
        <end position="104"/>
    </location>
</feature>
<keyword evidence="9" id="KW-0406">Ion transport</keyword>
<comment type="function">
    <text evidence="9">Vacuolar Fe(2+) uptake transporter.</text>
</comment>
<dbReference type="EMBL" id="VIEB01000351">
    <property type="protein sequence ID" value="TQD94038.1"/>
    <property type="molecule type" value="Genomic_DNA"/>
</dbReference>
<keyword evidence="3" id="KW-0408">Iron</keyword>
<dbReference type="Proteomes" id="UP000315295">
    <property type="component" value="Unassembled WGS sequence"/>
</dbReference>
<evidence type="ECO:0000256" key="7">
    <source>
        <dbReference type="ARBA" id="ARBA00023136"/>
    </source>
</evidence>
<dbReference type="GO" id="GO:0140315">
    <property type="term" value="F:iron ion sequestering activity"/>
    <property type="evidence" value="ECO:0007669"/>
    <property type="project" value="UniProtKB-UniRule"/>
</dbReference>
<dbReference type="Pfam" id="PF01988">
    <property type="entry name" value="VIT1"/>
    <property type="match status" value="1"/>
</dbReference>
<organism evidence="10 11">
    <name type="scientific">Malus baccata</name>
    <name type="common">Siberian crab apple</name>
    <name type="synonym">Pyrus baccata</name>
    <dbReference type="NCBI Taxonomy" id="106549"/>
    <lineage>
        <taxon>Eukaryota</taxon>
        <taxon>Viridiplantae</taxon>
        <taxon>Streptophyta</taxon>
        <taxon>Embryophyta</taxon>
        <taxon>Tracheophyta</taxon>
        <taxon>Spermatophyta</taxon>
        <taxon>Magnoliopsida</taxon>
        <taxon>eudicotyledons</taxon>
        <taxon>Gunneridae</taxon>
        <taxon>Pentapetalae</taxon>
        <taxon>rosids</taxon>
        <taxon>fabids</taxon>
        <taxon>Rosales</taxon>
        <taxon>Rosaceae</taxon>
        <taxon>Amygdaloideae</taxon>
        <taxon>Maleae</taxon>
        <taxon>Malus</taxon>
    </lineage>
</organism>
<feature type="transmembrane region" description="Helical" evidence="9">
    <location>
        <begin position="169"/>
        <end position="190"/>
    </location>
</feature>
<evidence type="ECO:0000256" key="5">
    <source>
        <dbReference type="ARBA" id="ARBA00022692"/>
    </source>
</evidence>
<protein>
    <recommendedName>
        <fullName evidence="9">Vacuolar iron transporter</fullName>
    </recommendedName>
</protein>
<evidence type="ECO:0000256" key="9">
    <source>
        <dbReference type="RuleBase" id="RU369115"/>
    </source>
</evidence>
<keyword evidence="9" id="KW-0813">Transport</keyword>
<keyword evidence="6 9" id="KW-1133">Transmembrane helix</keyword>
<reference evidence="10 11" key="1">
    <citation type="journal article" date="2019" name="G3 (Bethesda)">
        <title>Sequencing of a Wild Apple (Malus baccata) Genome Unravels the Differences Between Cultivated and Wild Apple Species Regarding Disease Resistance and Cold Tolerance.</title>
        <authorList>
            <person name="Chen X."/>
        </authorList>
    </citation>
    <scope>NUCLEOTIDE SEQUENCE [LARGE SCALE GENOMIC DNA]</scope>
    <source>
        <strain evidence="11">cv. Shandingzi</strain>
        <tissue evidence="10">Leaves</tissue>
    </source>
</reference>
<comment type="caution">
    <text evidence="10">The sequence shown here is derived from an EMBL/GenBank/DDBJ whole genome shotgun (WGS) entry which is preliminary data.</text>
</comment>
<dbReference type="GO" id="GO:0005384">
    <property type="term" value="F:manganese ion transmembrane transporter activity"/>
    <property type="evidence" value="ECO:0007669"/>
    <property type="project" value="InterPro"/>
</dbReference>
<evidence type="ECO:0000313" key="11">
    <source>
        <dbReference type="Proteomes" id="UP000315295"/>
    </source>
</evidence>
<proteinExistence type="inferred from homology"/>
<sequence length="227" mass="23758">MASQRDQFSTYRIEIPVYGNVTDQPRQSPIPEDDEGDTFDYSQRTQWLRAAVLGANDGLVSVASLMMGVGAVKQDVKAMLLAGFAGLVAGACSMAIGEFVSVYTQYDIEISQMKREMKENGRTEKGEEAKKKSLPNPAQAALASAIAFSIGAVVPLLGAAFITEHKARLAVVAVLVSIALVVFGGVGARLGGSPVGKSCARVLVGGWMAMAITFGLTKLIGSSGLGI</sequence>
<dbReference type="STRING" id="106549.A0A540M5R4"/>
<dbReference type="GO" id="GO:0005381">
    <property type="term" value="F:iron ion transmembrane transporter activity"/>
    <property type="evidence" value="ECO:0007669"/>
    <property type="project" value="UniProtKB-UniRule"/>
</dbReference>